<dbReference type="InterPro" id="IPR016164">
    <property type="entry name" value="FAD-linked_Oxase-like_C"/>
</dbReference>
<feature type="signal peptide" evidence="3">
    <location>
        <begin position="1"/>
        <end position="24"/>
    </location>
</feature>
<accession>A0AAV1HVD0</accession>
<dbReference type="GO" id="GO:0016899">
    <property type="term" value="F:oxidoreductase activity, acting on the CH-OH group of donors, oxygen as acceptor"/>
    <property type="evidence" value="ECO:0007669"/>
    <property type="project" value="InterPro"/>
</dbReference>
<keyword evidence="6" id="KW-1185">Reference proteome</keyword>
<evidence type="ECO:0000256" key="2">
    <source>
        <dbReference type="ARBA" id="ARBA00022827"/>
    </source>
</evidence>
<dbReference type="InterPro" id="IPR016166">
    <property type="entry name" value="FAD-bd_PCMH"/>
</dbReference>
<reference evidence="5 6" key="1">
    <citation type="submission" date="2023-10" db="EMBL/GenBank/DDBJ databases">
        <authorList>
            <person name="Maclean D."/>
            <person name="Macfadyen A."/>
        </authorList>
    </citation>
    <scope>NUCLEOTIDE SEQUENCE [LARGE SCALE GENOMIC DNA]</scope>
</reference>
<evidence type="ECO:0000259" key="4">
    <source>
        <dbReference type="PROSITE" id="PS51387"/>
    </source>
</evidence>
<dbReference type="Proteomes" id="UP001314263">
    <property type="component" value="Unassembled WGS sequence"/>
</dbReference>
<evidence type="ECO:0000256" key="1">
    <source>
        <dbReference type="ARBA" id="ARBA00022630"/>
    </source>
</evidence>
<evidence type="ECO:0000256" key="3">
    <source>
        <dbReference type="SAM" id="SignalP"/>
    </source>
</evidence>
<evidence type="ECO:0000313" key="5">
    <source>
        <dbReference type="EMBL" id="CAK0738229.1"/>
    </source>
</evidence>
<dbReference type="EMBL" id="CAUYUE010000002">
    <property type="protein sequence ID" value="CAK0738229.1"/>
    <property type="molecule type" value="Genomic_DNA"/>
</dbReference>
<dbReference type="Gene3D" id="3.30.465.10">
    <property type="match status" value="1"/>
</dbReference>
<organism evidence="5 6">
    <name type="scientific">Coccomyxa viridis</name>
    <dbReference type="NCBI Taxonomy" id="1274662"/>
    <lineage>
        <taxon>Eukaryota</taxon>
        <taxon>Viridiplantae</taxon>
        <taxon>Chlorophyta</taxon>
        <taxon>core chlorophytes</taxon>
        <taxon>Trebouxiophyceae</taxon>
        <taxon>Trebouxiophyceae incertae sedis</taxon>
        <taxon>Coccomyxaceae</taxon>
        <taxon>Coccomyxa</taxon>
    </lineage>
</organism>
<keyword evidence="2" id="KW-0274">FAD</keyword>
<proteinExistence type="predicted"/>
<dbReference type="PANTHER" id="PTHR43762">
    <property type="entry name" value="L-GULONOLACTONE OXIDASE"/>
    <property type="match status" value="1"/>
</dbReference>
<dbReference type="PROSITE" id="PS51387">
    <property type="entry name" value="FAD_PCMH"/>
    <property type="match status" value="1"/>
</dbReference>
<dbReference type="AlphaFoldDB" id="A0AAV1HVD0"/>
<dbReference type="InterPro" id="IPR036318">
    <property type="entry name" value="FAD-bd_PCMH-like_sf"/>
</dbReference>
<dbReference type="GO" id="GO:0071949">
    <property type="term" value="F:FAD binding"/>
    <property type="evidence" value="ECO:0007669"/>
    <property type="project" value="InterPro"/>
</dbReference>
<dbReference type="Pfam" id="PF01565">
    <property type="entry name" value="FAD_binding_4"/>
    <property type="match status" value="1"/>
</dbReference>
<feature type="chain" id="PRO_5043561525" description="FAD-binding PCMH-type domain-containing protein" evidence="3">
    <location>
        <begin position="25"/>
        <end position="670"/>
    </location>
</feature>
<evidence type="ECO:0000313" key="6">
    <source>
        <dbReference type="Proteomes" id="UP001314263"/>
    </source>
</evidence>
<protein>
    <recommendedName>
        <fullName evidence="4">FAD-binding PCMH-type domain-containing protein</fullName>
    </recommendedName>
</protein>
<name>A0AAV1HVD0_9CHLO</name>
<comment type="caution">
    <text evidence="5">The sequence shown here is derived from an EMBL/GenBank/DDBJ whole genome shotgun (WGS) entry which is preliminary data.</text>
</comment>
<dbReference type="InterPro" id="IPR006094">
    <property type="entry name" value="Oxid_FAD_bind_N"/>
</dbReference>
<keyword evidence="1" id="KW-0285">Flavoprotein</keyword>
<dbReference type="InterPro" id="IPR010031">
    <property type="entry name" value="FAD_lactone_oxidase-like"/>
</dbReference>
<dbReference type="PANTHER" id="PTHR43762:SF1">
    <property type="entry name" value="D-ARABINONO-1,4-LACTONE OXIDASE"/>
    <property type="match status" value="1"/>
</dbReference>
<keyword evidence="3" id="KW-0732">Signal</keyword>
<feature type="domain" description="FAD-binding PCMH-type" evidence="4">
    <location>
        <begin position="155"/>
        <end position="337"/>
    </location>
</feature>
<dbReference type="SUPFAM" id="SSF56176">
    <property type="entry name" value="FAD-binding/transporter-associated domain-like"/>
    <property type="match status" value="1"/>
</dbReference>
<sequence>MSGRFAFAKFVVLIVLSTVPFSTALSSGVDPAILQQLLLPLQTALKGTNLQSADVLVSKPNWSTLITETLAVLQKPGFLDQDEAVKADALRGLYTLWYAAGTSLGLLPPLPTQQKDILPAFAIDLPIQESMSIKDGRLGYTNKTLTWQNIEQSIPPTMPGRVIIPSMVEDVVRAVGAARAAGVKLRCIAHGDTWLPVFFDEGAYVLFISELQLPSGKRIEYDGPDAQGFPLVRVAPGVMNGELSEWTDTNAELLGYASLPTTVVITAPRMSGIISTGSHGKGLGFGAVADFVHSLKLVVADGTVVTYDATHPRFNEARMSFGLMGVIVEITFSLSSKRVAPDAPIVQDDNTFPTLREVFGRPDAGAYIKAFVTQHYSTEFLYFPLNQGQLPAGSYSKPKFNISSWDYLDDKVWITAATRAALPQNKTGYKKYSNKAITHPSLSLNAATYLGWLFTELGQQTGNIDIQVLSATAQVLLLQTVITTNGLKSIPAQVHFQPGIQQDHVSDAEFVFKVSDDFSNFIQIFTVAVEIARDFIVKYGSNPLNTALEWRFTGGSSVTLEGNRGAQDDIYCWIEVLGSVWTPHWDEFVRAVFDAWTAIEPDLKPHWAKWNAYTEDQLLHNGQGTGNGQYWEQHVKQVMAAQIDQWRPAVKEADPDGLFAQKYLYDLLGL</sequence>
<dbReference type="SUPFAM" id="SSF55103">
    <property type="entry name" value="FAD-linked oxidases, C-terminal domain"/>
    <property type="match status" value="1"/>
</dbReference>
<dbReference type="InterPro" id="IPR016169">
    <property type="entry name" value="FAD-bd_PCMH_sub2"/>
</dbReference>
<gene>
    <name evidence="5" type="ORF">CVIRNUC_001012</name>
</gene>